<sequence>MSAAKQYALVPGAFVPVPTLRPSRAAAVDDVPALTTGFPAGRMFRSELRLMFGRRRNQAALAVLAAVPIVIAVAVRWSGPRGGGEGPAFLSLVNGNGLFVALAALTVALPLFLPLAISTTAADAIAGEASLGTLRYLLTVPVSRTRLLLTKFAAVITYTFVGVLVIAVAGVAIGLLLFGAGPAALLSGTPVGFGEAVLRLGMVCVYLTLCLVALAAVGLFVSTLTEQPIGATIAVVATAITSQVLGAVPQLEVIHPFLLTNYWTDFGELLRDPISYGALVPGLVSALIWTAVSASAAWARFGSKDVTS</sequence>
<dbReference type="RefSeq" id="WP_344651923.1">
    <property type="nucleotide sequence ID" value="NZ_BAAAGX010000023.1"/>
</dbReference>
<dbReference type="PANTHER" id="PTHR37305:SF1">
    <property type="entry name" value="MEMBRANE PROTEIN"/>
    <property type="match status" value="1"/>
</dbReference>
<proteinExistence type="predicted"/>
<feature type="transmembrane region" description="Helical" evidence="1">
    <location>
        <begin position="59"/>
        <end position="77"/>
    </location>
</feature>
<evidence type="ECO:0000313" key="3">
    <source>
        <dbReference type="Proteomes" id="UP001500967"/>
    </source>
</evidence>
<accession>A0ABP3EGY0</accession>
<keyword evidence="3" id="KW-1185">Reference proteome</keyword>
<feature type="transmembrane region" description="Helical" evidence="1">
    <location>
        <begin position="152"/>
        <end position="180"/>
    </location>
</feature>
<reference evidence="3" key="1">
    <citation type="journal article" date="2019" name="Int. J. Syst. Evol. Microbiol.">
        <title>The Global Catalogue of Microorganisms (GCM) 10K type strain sequencing project: providing services to taxonomists for standard genome sequencing and annotation.</title>
        <authorList>
            <consortium name="The Broad Institute Genomics Platform"/>
            <consortium name="The Broad Institute Genome Sequencing Center for Infectious Disease"/>
            <person name="Wu L."/>
            <person name="Ma J."/>
        </authorList>
    </citation>
    <scope>NUCLEOTIDE SEQUENCE [LARGE SCALE GENOMIC DNA]</scope>
    <source>
        <strain evidence="3">JCM 10425</strain>
    </source>
</reference>
<name>A0ABP3EGY0_9ACTN</name>
<dbReference type="Pfam" id="PF12730">
    <property type="entry name" value="ABC2_membrane_4"/>
    <property type="match status" value="1"/>
</dbReference>
<keyword evidence="1" id="KW-0812">Transmembrane</keyword>
<comment type="caution">
    <text evidence="2">The sequence shown here is derived from an EMBL/GenBank/DDBJ whole genome shotgun (WGS) entry which is preliminary data.</text>
</comment>
<evidence type="ECO:0000313" key="2">
    <source>
        <dbReference type="EMBL" id="GAA0263002.1"/>
    </source>
</evidence>
<feature type="transmembrane region" description="Helical" evidence="1">
    <location>
        <begin position="97"/>
        <end position="117"/>
    </location>
</feature>
<protein>
    <submittedName>
        <fullName evidence="2">ABC transporter permease</fullName>
    </submittedName>
</protein>
<gene>
    <name evidence="2" type="ORF">GCM10009539_56130</name>
</gene>
<feature type="transmembrane region" description="Helical" evidence="1">
    <location>
        <begin position="274"/>
        <end position="299"/>
    </location>
</feature>
<organism evidence="2 3">
    <name type="scientific">Cryptosporangium japonicum</name>
    <dbReference type="NCBI Taxonomy" id="80872"/>
    <lineage>
        <taxon>Bacteria</taxon>
        <taxon>Bacillati</taxon>
        <taxon>Actinomycetota</taxon>
        <taxon>Actinomycetes</taxon>
        <taxon>Cryptosporangiales</taxon>
        <taxon>Cryptosporangiaceae</taxon>
        <taxon>Cryptosporangium</taxon>
    </lineage>
</organism>
<dbReference type="PANTHER" id="PTHR37305">
    <property type="entry name" value="INTEGRAL MEMBRANE PROTEIN-RELATED"/>
    <property type="match status" value="1"/>
</dbReference>
<feature type="transmembrane region" description="Helical" evidence="1">
    <location>
        <begin position="233"/>
        <end position="254"/>
    </location>
</feature>
<dbReference type="Proteomes" id="UP001500967">
    <property type="component" value="Unassembled WGS sequence"/>
</dbReference>
<keyword evidence="1" id="KW-1133">Transmembrane helix</keyword>
<keyword evidence="1" id="KW-0472">Membrane</keyword>
<evidence type="ECO:0000256" key="1">
    <source>
        <dbReference type="SAM" id="Phobius"/>
    </source>
</evidence>
<dbReference type="EMBL" id="BAAAGX010000023">
    <property type="protein sequence ID" value="GAA0263002.1"/>
    <property type="molecule type" value="Genomic_DNA"/>
</dbReference>
<feature type="transmembrane region" description="Helical" evidence="1">
    <location>
        <begin position="200"/>
        <end position="221"/>
    </location>
</feature>